<accession>A0A4C1UR26</accession>
<gene>
    <name evidence="1" type="ORF">EVAR_11753_1</name>
</gene>
<dbReference type="Proteomes" id="UP000299102">
    <property type="component" value="Unassembled WGS sequence"/>
</dbReference>
<dbReference type="EMBL" id="BGZK01000205">
    <property type="protein sequence ID" value="GBP28294.1"/>
    <property type="molecule type" value="Genomic_DNA"/>
</dbReference>
<protein>
    <submittedName>
        <fullName evidence="1">Uncharacterized protein</fullName>
    </submittedName>
</protein>
<reference evidence="1 2" key="1">
    <citation type="journal article" date="2019" name="Commun. Biol.">
        <title>The bagworm genome reveals a unique fibroin gene that provides high tensile strength.</title>
        <authorList>
            <person name="Kono N."/>
            <person name="Nakamura H."/>
            <person name="Ohtoshi R."/>
            <person name="Tomita M."/>
            <person name="Numata K."/>
            <person name="Arakawa K."/>
        </authorList>
    </citation>
    <scope>NUCLEOTIDE SEQUENCE [LARGE SCALE GENOMIC DNA]</scope>
</reference>
<dbReference type="AlphaFoldDB" id="A0A4C1UR26"/>
<sequence>MIPMFVSLPALLGPAICSDTSFDILRQDFDPGSVLNPDPENTKLQEKATPKGREAIAYRDLKFPKSNRRHTCGAM</sequence>
<comment type="caution">
    <text evidence="1">The sequence shown here is derived from an EMBL/GenBank/DDBJ whole genome shotgun (WGS) entry which is preliminary data.</text>
</comment>
<evidence type="ECO:0000313" key="1">
    <source>
        <dbReference type="EMBL" id="GBP28294.1"/>
    </source>
</evidence>
<organism evidence="1 2">
    <name type="scientific">Eumeta variegata</name>
    <name type="common">Bagworm moth</name>
    <name type="synonym">Eumeta japonica</name>
    <dbReference type="NCBI Taxonomy" id="151549"/>
    <lineage>
        <taxon>Eukaryota</taxon>
        <taxon>Metazoa</taxon>
        <taxon>Ecdysozoa</taxon>
        <taxon>Arthropoda</taxon>
        <taxon>Hexapoda</taxon>
        <taxon>Insecta</taxon>
        <taxon>Pterygota</taxon>
        <taxon>Neoptera</taxon>
        <taxon>Endopterygota</taxon>
        <taxon>Lepidoptera</taxon>
        <taxon>Glossata</taxon>
        <taxon>Ditrysia</taxon>
        <taxon>Tineoidea</taxon>
        <taxon>Psychidae</taxon>
        <taxon>Oiketicinae</taxon>
        <taxon>Eumeta</taxon>
    </lineage>
</organism>
<evidence type="ECO:0000313" key="2">
    <source>
        <dbReference type="Proteomes" id="UP000299102"/>
    </source>
</evidence>
<proteinExistence type="predicted"/>
<keyword evidence="2" id="KW-1185">Reference proteome</keyword>
<name>A0A4C1UR26_EUMVA</name>